<dbReference type="Pfam" id="PF13098">
    <property type="entry name" value="Thioredoxin_2"/>
    <property type="match status" value="1"/>
</dbReference>
<protein>
    <submittedName>
        <fullName evidence="2">Thioredoxin-like domain protein</fullName>
    </submittedName>
</protein>
<dbReference type="InterPro" id="IPR012336">
    <property type="entry name" value="Thioredoxin-like_fold"/>
</dbReference>
<sequence>MSAPADTAVPHRHTLPVPSSLSAAAQAARARGEPLVVMVTLAGCAFCDVVRQHHLGPMLQRGEVVAVQVDMLDRRTPVVDFQGRSTTGYELARAWRVRVAPTVLFVDERGRELAERLEGMGLADFYGPYLEERLRTARAALARAAR</sequence>
<dbReference type="OrthoDB" id="8561208at2"/>
<name>A0A554X2Z4_9BURK</name>
<dbReference type="EMBL" id="VJOM01000025">
    <property type="protein sequence ID" value="TSE30163.1"/>
    <property type="molecule type" value="Genomic_DNA"/>
</dbReference>
<evidence type="ECO:0000313" key="3">
    <source>
        <dbReference type="Proteomes" id="UP000317763"/>
    </source>
</evidence>
<dbReference type="AlphaFoldDB" id="A0A554X2Z4"/>
<organism evidence="2 3">
    <name type="scientific">Tepidimonas taiwanensis</name>
    <dbReference type="NCBI Taxonomy" id="307486"/>
    <lineage>
        <taxon>Bacteria</taxon>
        <taxon>Pseudomonadati</taxon>
        <taxon>Pseudomonadota</taxon>
        <taxon>Betaproteobacteria</taxon>
        <taxon>Burkholderiales</taxon>
        <taxon>Tepidimonas</taxon>
    </lineage>
</organism>
<evidence type="ECO:0000313" key="2">
    <source>
        <dbReference type="EMBL" id="TSE30163.1"/>
    </source>
</evidence>
<feature type="domain" description="Thioredoxin-like fold" evidence="1">
    <location>
        <begin position="29"/>
        <end position="120"/>
    </location>
</feature>
<comment type="caution">
    <text evidence="2">The sequence shown here is derived from an EMBL/GenBank/DDBJ whole genome shotgun (WGS) entry which is preliminary data.</text>
</comment>
<dbReference type="InterPro" id="IPR036249">
    <property type="entry name" value="Thioredoxin-like_sf"/>
</dbReference>
<dbReference type="RefSeq" id="WP_052231569.1">
    <property type="nucleotide sequence ID" value="NZ_CP083911.1"/>
</dbReference>
<evidence type="ECO:0000259" key="1">
    <source>
        <dbReference type="Pfam" id="PF13098"/>
    </source>
</evidence>
<accession>A0A554X2Z4</accession>
<dbReference type="SUPFAM" id="SSF52833">
    <property type="entry name" value="Thioredoxin-like"/>
    <property type="match status" value="1"/>
</dbReference>
<keyword evidence="3" id="KW-1185">Reference proteome</keyword>
<dbReference type="STRING" id="307486.GCA_000807215_01547"/>
<reference evidence="2 3" key="1">
    <citation type="submission" date="2019-07" db="EMBL/GenBank/DDBJ databases">
        <title>Tepidimonas taiwanensis I1-1 draft genome.</title>
        <authorList>
            <person name="Da Costa M.S."/>
            <person name="Froufe H.J.C."/>
            <person name="Egas C."/>
            <person name="Albuquerque L."/>
        </authorList>
    </citation>
    <scope>NUCLEOTIDE SEQUENCE [LARGE SCALE GENOMIC DNA]</scope>
    <source>
        <strain evidence="2 3">I1-1</strain>
    </source>
</reference>
<gene>
    <name evidence="2" type="ORF">Ttaiw_02000</name>
</gene>
<proteinExistence type="predicted"/>
<dbReference type="Proteomes" id="UP000317763">
    <property type="component" value="Unassembled WGS sequence"/>
</dbReference>
<dbReference type="Gene3D" id="3.40.30.10">
    <property type="entry name" value="Glutaredoxin"/>
    <property type="match status" value="1"/>
</dbReference>